<dbReference type="InterPro" id="IPR042070">
    <property type="entry name" value="PucR_C-HTH_sf"/>
</dbReference>
<evidence type="ECO:0000313" key="5">
    <source>
        <dbReference type="Proteomes" id="UP001500908"/>
    </source>
</evidence>
<sequence length="615" mass="67032">MEGAAWGDPEMDDVMQSVARVHEELELRRDREGALTALIDAVRDLAEQQTQTDLQRMLTRRARLLMRLDIAFIEVESRREGRYIHAPDGHVSTMLHAEVATVEGGGLGQWALSAQAPAWTPDYLSDERFTHDEVADDMMLSEGVRGLIAIPLSRDTESSTILFAGSRSVRHFSVDEVSLMSSFGEIAGGLLRRMERLEKAEAARDDLQARLELEGKRGDLGSFLPDRLLSNILSGAELTSLITEIAKHLGAAVRLLSAHGDELCSTGQPSGGDWPTHAAVSRGMSQAHASGEPVRLDEHTWAALARAEGEDLGIVLFVFDSPVGKEAVEQIRVAAQTLSITALLCMRGSVSVGQLRNELLGQLVLEASDLDRRSMGWREQRALRLGLDLGEPQVIVVVETDEAIPAQAVSWANSFTQRRQGLRTVQGDRLVLLIPGTASGTAAREVATELQRVLGLPITAAGAGPFTGGAEVHTAYREACRTLDAILTMYGKGTAASADELGFFGTLLSDRQDISGFIDSTIGSLLAYDRQHGTELLATLEAYFATGNSPTHAAKRLHVHPNTVSRRLERIGELLGPEWQQPERSLELYLALRLVHLHHLLQRNSTGVRSALEED</sequence>
<dbReference type="Pfam" id="PF13556">
    <property type="entry name" value="HTH_30"/>
    <property type="match status" value="1"/>
</dbReference>
<evidence type="ECO:0000256" key="1">
    <source>
        <dbReference type="ARBA" id="ARBA00006754"/>
    </source>
</evidence>
<dbReference type="EMBL" id="BAABDD010000008">
    <property type="protein sequence ID" value="GAA3742703.1"/>
    <property type="molecule type" value="Genomic_DNA"/>
</dbReference>
<comment type="similarity">
    <text evidence="1">Belongs to the CdaR family.</text>
</comment>
<dbReference type="Proteomes" id="UP001500908">
    <property type="component" value="Unassembled WGS sequence"/>
</dbReference>
<accession>A0ABP7FM71</accession>
<dbReference type="Gene3D" id="3.30.450.40">
    <property type="match status" value="1"/>
</dbReference>
<comment type="caution">
    <text evidence="4">The sequence shown here is derived from an EMBL/GenBank/DDBJ whole genome shotgun (WGS) entry which is preliminary data.</text>
</comment>
<reference evidence="5" key="1">
    <citation type="journal article" date="2019" name="Int. J. Syst. Evol. Microbiol.">
        <title>The Global Catalogue of Microorganisms (GCM) 10K type strain sequencing project: providing services to taxonomists for standard genome sequencing and annotation.</title>
        <authorList>
            <consortium name="The Broad Institute Genomics Platform"/>
            <consortium name="The Broad Institute Genome Sequencing Center for Infectious Disease"/>
            <person name="Wu L."/>
            <person name="Ma J."/>
        </authorList>
    </citation>
    <scope>NUCLEOTIDE SEQUENCE [LARGE SCALE GENOMIC DNA]</scope>
    <source>
        <strain evidence="5">JCM 17137</strain>
    </source>
</reference>
<evidence type="ECO:0000259" key="3">
    <source>
        <dbReference type="SMART" id="SM00065"/>
    </source>
</evidence>
<feature type="domain" description="GAF" evidence="3">
    <location>
        <begin position="50"/>
        <end position="201"/>
    </location>
</feature>
<gene>
    <name evidence="4" type="ORF">GCM10022402_23000</name>
</gene>
<dbReference type="InterPro" id="IPR029016">
    <property type="entry name" value="GAF-like_dom_sf"/>
</dbReference>
<proteinExistence type="inferred from homology"/>
<protein>
    <submittedName>
        <fullName evidence="4">GAF domain-containing protein</fullName>
    </submittedName>
</protein>
<keyword evidence="2" id="KW-0175">Coiled coil</keyword>
<name>A0ABP7FM71_9ACTN</name>
<dbReference type="PANTHER" id="PTHR33744:SF1">
    <property type="entry name" value="DNA-BINDING TRANSCRIPTIONAL ACTIVATOR ADER"/>
    <property type="match status" value="1"/>
</dbReference>
<dbReference type="InterPro" id="IPR025736">
    <property type="entry name" value="PucR_C-HTH_dom"/>
</dbReference>
<dbReference type="SMART" id="SM00065">
    <property type="entry name" value="GAF"/>
    <property type="match status" value="1"/>
</dbReference>
<feature type="coiled-coil region" evidence="2">
    <location>
        <begin position="190"/>
        <end position="217"/>
    </location>
</feature>
<dbReference type="Pfam" id="PF17853">
    <property type="entry name" value="GGDEF_2"/>
    <property type="match status" value="1"/>
</dbReference>
<dbReference type="InterPro" id="IPR041522">
    <property type="entry name" value="CdaR_GGDEF"/>
</dbReference>
<dbReference type="Gene3D" id="1.10.10.2840">
    <property type="entry name" value="PucR C-terminal helix-turn-helix domain"/>
    <property type="match status" value="1"/>
</dbReference>
<dbReference type="InterPro" id="IPR051448">
    <property type="entry name" value="CdaR-like_regulators"/>
</dbReference>
<keyword evidence="5" id="KW-1185">Reference proteome</keyword>
<organism evidence="4 5">
    <name type="scientific">Salinactinospora qingdaonensis</name>
    <dbReference type="NCBI Taxonomy" id="702744"/>
    <lineage>
        <taxon>Bacteria</taxon>
        <taxon>Bacillati</taxon>
        <taxon>Actinomycetota</taxon>
        <taxon>Actinomycetes</taxon>
        <taxon>Streptosporangiales</taxon>
        <taxon>Nocardiopsidaceae</taxon>
        <taxon>Salinactinospora</taxon>
    </lineage>
</organism>
<evidence type="ECO:0000313" key="4">
    <source>
        <dbReference type="EMBL" id="GAA3742703.1"/>
    </source>
</evidence>
<dbReference type="InterPro" id="IPR003018">
    <property type="entry name" value="GAF"/>
</dbReference>
<dbReference type="RefSeq" id="WP_344970715.1">
    <property type="nucleotide sequence ID" value="NZ_BAABDD010000008.1"/>
</dbReference>
<dbReference type="PANTHER" id="PTHR33744">
    <property type="entry name" value="CARBOHYDRATE DIACID REGULATOR"/>
    <property type="match status" value="1"/>
</dbReference>
<dbReference type="SUPFAM" id="SSF55781">
    <property type="entry name" value="GAF domain-like"/>
    <property type="match status" value="1"/>
</dbReference>
<evidence type="ECO:0000256" key="2">
    <source>
        <dbReference type="SAM" id="Coils"/>
    </source>
</evidence>